<evidence type="ECO:0000313" key="3">
    <source>
        <dbReference type="Proteomes" id="UP000223606"/>
    </source>
</evidence>
<dbReference type="EMBL" id="LT960614">
    <property type="protein sequence ID" value="SON53685.1"/>
    <property type="molecule type" value="Genomic_DNA"/>
</dbReference>
<keyword evidence="3" id="KW-1185">Reference proteome</keyword>
<keyword evidence="1" id="KW-1133">Transmembrane helix</keyword>
<organism evidence="2 3">
    <name type="scientific">Hartmannibacter diazotrophicus</name>
    <dbReference type="NCBI Taxonomy" id="1482074"/>
    <lineage>
        <taxon>Bacteria</taxon>
        <taxon>Pseudomonadati</taxon>
        <taxon>Pseudomonadota</taxon>
        <taxon>Alphaproteobacteria</taxon>
        <taxon>Hyphomicrobiales</taxon>
        <taxon>Pleomorphomonadaceae</taxon>
        <taxon>Hartmannibacter</taxon>
    </lineage>
</organism>
<dbReference type="KEGG" id="hdi:HDIA_0144"/>
<sequence>MTMTNDQQRLLRLLARFVSAVGIVAVMVGVALEADF</sequence>
<reference evidence="3" key="1">
    <citation type="submission" date="2017-09" db="EMBL/GenBank/DDBJ databases">
        <title>Genome sequence of Nannocystis excedens DSM 71.</title>
        <authorList>
            <person name="Blom J."/>
        </authorList>
    </citation>
    <scope>NUCLEOTIDE SEQUENCE [LARGE SCALE GENOMIC DNA]</scope>
    <source>
        <strain evidence="3">type strain: E19</strain>
    </source>
</reference>
<evidence type="ECO:0000256" key="1">
    <source>
        <dbReference type="SAM" id="Phobius"/>
    </source>
</evidence>
<proteinExistence type="predicted"/>
<keyword evidence="1" id="KW-0472">Membrane</keyword>
<accession>A0A2C9D2J0</accession>
<dbReference type="Proteomes" id="UP000223606">
    <property type="component" value="Chromosome 1"/>
</dbReference>
<feature type="transmembrane region" description="Helical" evidence="1">
    <location>
        <begin position="13"/>
        <end position="32"/>
    </location>
</feature>
<keyword evidence="1" id="KW-0812">Transmembrane</keyword>
<dbReference type="AlphaFoldDB" id="A0A2C9D2J0"/>
<gene>
    <name evidence="2" type="ORF">HDIA_0144</name>
</gene>
<name>A0A2C9D2J0_9HYPH</name>
<evidence type="ECO:0000313" key="2">
    <source>
        <dbReference type="EMBL" id="SON53685.1"/>
    </source>
</evidence>
<protein>
    <submittedName>
        <fullName evidence="2">Uncharacterized protein</fullName>
    </submittedName>
</protein>